<dbReference type="Proteomes" id="UP000011058">
    <property type="component" value="Chromosome"/>
</dbReference>
<evidence type="ECO:0008006" key="4">
    <source>
        <dbReference type="Google" id="ProtNLM"/>
    </source>
</evidence>
<dbReference type="HOGENOM" id="CLU_1459260_0_0_10"/>
<feature type="region of interest" description="Disordered" evidence="1">
    <location>
        <begin position="36"/>
        <end position="57"/>
    </location>
</feature>
<organism evidence="2 3">
    <name type="scientific">Fibrella aestuarina BUZ 2</name>
    <dbReference type="NCBI Taxonomy" id="1166018"/>
    <lineage>
        <taxon>Bacteria</taxon>
        <taxon>Pseudomonadati</taxon>
        <taxon>Bacteroidota</taxon>
        <taxon>Cytophagia</taxon>
        <taxon>Cytophagales</taxon>
        <taxon>Spirosomataceae</taxon>
        <taxon>Fibrella</taxon>
    </lineage>
</organism>
<evidence type="ECO:0000313" key="3">
    <source>
        <dbReference type="Proteomes" id="UP000011058"/>
    </source>
</evidence>
<dbReference type="OrthoDB" id="965642at2"/>
<dbReference type="PROSITE" id="PS51257">
    <property type="entry name" value="PROKAR_LIPOPROTEIN"/>
    <property type="match status" value="1"/>
</dbReference>
<evidence type="ECO:0000313" key="2">
    <source>
        <dbReference type="EMBL" id="CCH02584.1"/>
    </source>
</evidence>
<proteinExistence type="predicted"/>
<feature type="compositionally biased region" description="Polar residues" evidence="1">
    <location>
        <begin position="44"/>
        <end position="57"/>
    </location>
</feature>
<dbReference type="KEGG" id="fae:FAES_4585"/>
<evidence type="ECO:0000256" key="1">
    <source>
        <dbReference type="SAM" id="MobiDB-lite"/>
    </source>
</evidence>
<name>I0KEN1_9BACT</name>
<dbReference type="EMBL" id="HE796683">
    <property type="protein sequence ID" value="CCH02584.1"/>
    <property type="molecule type" value="Genomic_DNA"/>
</dbReference>
<reference evidence="2 3" key="1">
    <citation type="journal article" date="2012" name="J. Bacteriol.">
        <title>Genome Sequence of Fibrella aestuarina BUZ 2T, a Filamentous Marine Bacterium.</title>
        <authorList>
            <person name="Filippini M."/>
            <person name="Qi W."/>
            <person name="Blom J."/>
            <person name="Goesmann A."/>
            <person name="Smits T.H."/>
            <person name="Bagheri H.C."/>
        </authorList>
    </citation>
    <scope>NUCLEOTIDE SEQUENCE [LARGE SCALE GENOMIC DNA]</scope>
    <source>
        <strain evidence="3">BUZ 2T</strain>
    </source>
</reference>
<protein>
    <recommendedName>
        <fullName evidence="4">Lipoprotein</fullName>
    </recommendedName>
</protein>
<dbReference type="RefSeq" id="WP_015333683.1">
    <property type="nucleotide sequence ID" value="NC_020054.1"/>
</dbReference>
<accession>I0KEN1</accession>
<dbReference type="AlphaFoldDB" id="I0KEN1"/>
<sequence>MKSRVVLNRQTSTTYRHLLALSTLVAMLTACEPSAKEKTDASGADTSGMVSDTSTQVLDRQRQADSLAAALASQTAYATKLRNLSATINRACPVSFTPVIYLDSTRVLDTRKVQFNMRIRNYVAGSSEIEPKKDETRKSLMASITADKQPVVADLRRNGVEIVFRYRDKTGQPLFDIPLGASGTE</sequence>
<gene>
    <name evidence="2" type="ORF">FAES_4585</name>
</gene>
<keyword evidence="3" id="KW-1185">Reference proteome</keyword>